<protein>
    <submittedName>
        <fullName evidence="2">DUF3515 domain-containing protein</fullName>
    </submittedName>
</protein>
<accession>A0A9X3M0G6</accession>
<dbReference type="Pfam" id="PF12028">
    <property type="entry name" value="DUF3515"/>
    <property type="match status" value="2"/>
</dbReference>
<organism evidence="2 4">
    <name type="scientific">Corynebacterium yonathiae</name>
    <dbReference type="NCBI Taxonomy" id="2913504"/>
    <lineage>
        <taxon>Bacteria</taxon>
        <taxon>Bacillati</taxon>
        <taxon>Actinomycetota</taxon>
        <taxon>Actinomycetes</taxon>
        <taxon>Mycobacteriales</taxon>
        <taxon>Corynebacteriaceae</taxon>
        <taxon>Corynebacterium</taxon>
    </lineage>
</organism>
<keyword evidence="5" id="KW-1185">Reference proteome</keyword>
<sequence length="299" mass="32618">MTSQFNRTAIFISLGLSIVMVLAVLFGAKYVFNNIAKAPVAVSPVESKEADSPACHSFIDALPNKVMDKPRAEIAEPVPPGVAAWAATSEDKITVRCGVNMPFQYTEYSQTQDVEGEKWYQVRDATPGSDLTTWYAAQRFPIAAVTASTDATPDELNEALSALEEKPATPHKAPLKELKTGNDQMCAEVEKALSESVAEGYRRREVEEKNTYVWSAVGREDIVARCGVAKPENYRAGVKLQQVNDIPWFEDTTLAHGTTAGTWFALGREDYLALHAPQDAAQAALVEIGDVLAKHTAEK</sequence>
<gene>
    <name evidence="2" type="ORF">L8V22_07635</name>
    <name evidence="3" type="ORF">WMQ01_07990</name>
</gene>
<evidence type="ECO:0000313" key="4">
    <source>
        <dbReference type="Proteomes" id="UP001146439"/>
    </source>
</evidence>
<evidence type="ECO:0000313" key="2">
    <source>
        <dbReference type="EMBL" id="MCZ9296425.1"/>
    </source>
</evidence>
<dbReference type="Proteomes" id="UP001146439">
    <property type="component" value="Unassembled WGS sequence"/>
</dbReference>
<feature type="transmembrane region" description="Helical" evidence="1">
    <location>
        <begin position="9"/>
        <end position="32"/>
    </location>
</feature>
<comment type="caution">
    <text evidence="2">The sequence shown here is derived from an EMBL/GenBank/DDBJ whole genome shotgun (WGS) entry which is preliminary data.</text>
</comment>
<dbReference type="InterPro" id="IPR021903">
    <property type="entry name" value="DUF3515"/>
</dbReference>
<evidence type="ECO:0000313" key="3">
    <source>
        <dbReference type="EMBL" id="MEK0146005.1"/>
    </source>
</evidence>
<dbReference type="Proteomes" id="UP001371299">
    <property type="component" value="Unassembled WGS sequence"/>
</dbReference>
<dbReference type="EMBL" id="JAKMUZ010000013">
    <property type="protein sequence ID" value="MCZ9296425.1"/>
    <property type="molecule type" value="Genomic_DNA"/>
</dbReference>
<keyword evidence="1" id="KW-0812">Transmembrane</keyword>
<dbReference type="RefSeq" id="WP_238802051.1">
    <property type="nucleotide sequence ID" value="NZ_JAKMUZ010000013.1"/>
</dbReference>
<keyword evidence="1" id="KW-1133">Transmembrane helix</keyword>
<dbReference type="EMBL" id="JBBMGJ010000015">
    <property type="protein sequence ID" value="MEK0146005.1"/>
    <property type="molecule type" value="Genomic_DNA"/>
</dbReference>
<reference evidence="3 5" key="2">
    <citation type="submission" date="2024-01" db="EMBL/GenBank/DDBJ databases">
        <title>Description of two novel Corynebacterium species isolated from human nasal passages and skin.</title>
        <authorList>
            <person name="Popowitch E."/>
            <person name="Tran T.H."/>
            <person name="Escapa I.F."/>
            <person name="Bhatt E."/>
            <person name="Sozat A.K."/>
            <person name="Roberts A.Q."/>
            <person name="Segre J.A."/>
            <person name="Kong H."/>
            <person name="Conlan S."/>
            <person name="Lemon K.P."/>
            <person name="Kelly M.S."/>
        </authorList>
    </citation>
    <scope>NUCLEOTIDE SEQUENCE [LARGE SCALE GENOMIC DNA]</scope>
    <source>
        <strain evidence="3 5">KPL2619</strain>
    </source>
</reference>
<evidence type="ECO:0000256" key="1">
    <source>
        <dbReference type="SAM" id="Phobius"/>
    </source>
</evidence>
<evidence type="ECO:0000313" key="5">
    <source>
        <dbReference type="Proteomes" id="UP001371299"/>
    </source>
</evidence>
<name>A0A9X3M0G6_9CORY</name>
<keyword evidence="1" id="KW-0472">Membrane</keyword>
<reference evidence="2" key="1">
    <citation type="submission" date="2022-02" db="EMBL/GenBank/DDBJ databases">
        <title>Corynebacterium sp. from urogenital microbiome.</title>
        <authorList>
            <person name="Cappelli E.A."/>
            <person name="Ribeiro T.G."/>
            <person name="Peixe L."/>
        </authorList>
    </citation>
    <scope>NUCLEOTIDE SEQUENCE</scope>
    <source>
        <strain evidence="2">C21Ua_68</strain>
    </source>
</reference>
<proteinExistence type="predicted"/>
<dbReference type="AlphaFoldDB" id="A0A9X3M0G6"/>